<keyword evidence="2" id="KW-1133">Transmembrane helix</keyword>
<comment type="caution">
    <text evidence="3">The sequence shown here is derived from an EMBL/GenBank/DDBJ whole genome shotgun (WGS) entry which is preliminary data.</text>
</comment>
<evidence type="ECO:0000256" key="1">
    <source>
        <dbReference type="SAM" id="MobiDB-lite"/>
    </source>
</evidence>
<dbReference type="EMBL" id="JABFAJ010000024">
    <property type="protein sequence ID" value="NNU28339.1"/>
    <property type="molecule type" value="Genomic_DNA"/>
</dbReference>
<feature type="compositionally biased region" description="Low complexity" evidence="1">
    <location>
        <begin position="178"/>
        <end position="193"/>
    </location>
</feature>
<protein>
    <submittedName>
        <fullName evidence="3">Uncharacterized protein</fullName>
    </submittedName>
</protein>
<feature type="compositionally biased region" description="Low complexity" evidence="1">
    <location>
        <begin position="126"/>
        <end position="171"/>
    </location>
</feature>
<evidence type="ECO:0000313" key="4">
    <source>
        <dbReference type="Proteomes" id="UP000557204"/>
    </source>
</evidence>
<feature type="compositionally biased region" description="Low complexity" evidence="1">
    <location>
        <begin position="202"/>
        <end position="229"/>
    </location>
</feature>
<accession>A0A849K8H7</accession>
<keyword evidence="4" id="KW-1185">Reference proteome</keyword>
<keyword evidence="2" id="KW-0472">Membrane</keyword>
<name>A0A849K8H7_9MICO</name>
<reference evidence="3 4" key="1">
    <citation type="submission" date="2020-05" db="EMBL/GenBank/DDBJ databases">
        <title>Genome sequence of Isoptericola sp. JC619 isolated from Chilika lagoon, India.</title>
        <authorList>
            <person name="Kumar D."/>
            <person name="Appam K."/>
            <person name="Gandham S."/>
            <person name="Uppada J."/>
            <person name="Sasikala C."/>
            <person name="Venkata Ramana C."/>
        </authorList>
    </citation>
    <scope>NUCLEOTIDE SEQUENCE [LARGE SCALE GENOMIC DNA]</scope>
    <source>
        <strain evidence="3 4">JC619</strain>
    </source>
</reference>
<evidence type="ECO:0000313" key="3">
    <source>
        <dbReference type="EMBL" id="NNU28339.1"/>
    </source>
</evidence>
<feature type="compositionally biased region" description="Acidic residues" evidence="1">
    <location>
        <begin position="240"/>
        <end position="249"/>
    </location>
</feature>
<dbReference type="AlphaFoldDB" id="A0A849K8H7"/>
<gene>
    <name evidence="3" type="ORF">HLI28_12410</name>
</gene>
<sequence length="309" mass="30409">MRERSSASPAPAPAPTVRPPSSSGGVRGLDETGRLAPVQRNDAAPPRDGSSAAPSAGFPPSGAQGGSATARRASTRAFGQPPESRSATPPTPGPAPSAPRNDTPPTSAPPASTPPASTPPSPFGPGPSAGAASGSSPAPAPSEGTTPGRRSAFGAGSPFGAPGRSETQAGTTPPPAWPSASPGPGGASRQAPGTDGPALPWGSPSSGTGAAPASVPPTTGSPFGGLAAQPPGPAGPRYLEDDEEDWDDEHEPSYTWLHYIILVVVAFVLGLLIWNLVLSPPDDFAPEEASAPVPPTPVATATTDLGGRR</sequence>
<proteinExistence type="predicted"/>
<feature type="region of interest" description="Disordered" evidence="1">
    <location>
        <begin position="1"/>
        <end position="249"/>
    </location>
</feature>
<evidence type="ECO:0000256" key="2">
    <source>
        <dbReference type="SAM" id="Phobius"/>
    </source>
</evidence>
<organism evidence="3 4">
    <name type="scientific">Isoptericola sediminis</name>
    <dbReference type="NCBI Taxonomy" id="2733572"/>
    <lineage>
        <taxon>Bacteria</taxon>
        <taxon>Bacillati</taxon>
        <taxon>Actinomycetota</taxon>
        <taxon>Actinomycetes</taxon>
        <taxon>Micrococcales</taxon>
        <taxon>Promicromonosporaceae</taxon>
        <taxon>Isoptericola</taxon>
    </lineage>
</organism>
<feature type="region of interest" description="Disordered" evidence="1">
    <location>
        <begin position="286"/>
        <end position="309"/>
    </location>
</feature>
<feature type="transmembrane region" description="Helical" evidence="2">
    <location>
        <begin position="256"/>
        <end position="277"/>
    </location>
</feature>
<dbReference type="Proteomes" id="UP000557204">
    <property type="component" value="Unassembled WGS sequence"/>
</dbReference>
<feature type="compositionally biased region" description="Low complexity" evidence="1">
    <location>
        <begin position="49"/>
        <end position="77"/>
    </location>
</feature>
<keyword evidence="2" id="KW-0812">Transmembrane</keyword>
<feature type="compositionally biased region" description="Pro residues" evidence="1">
    <location>
        <begin position="106"/>
        <end position="125"/>
    </location>
</feature>